<reference evidence="1 2" key="1">
    <citation type="submission" date="2009-10" db="EMBL/GenBank/DDBJ databases">
        <authorList>
            <person name="Weinstock G."/>
            <person name="Sodergren E."/>
            <person name="Clifton S."/>
            <person name="Fulton L."/>
            <person name="Fulton B."/>
            <person name="Courtney L."/>
            <person name="Fronick C."/>
            <person name="Harrison M."/>
            <person name="Strong C."/>
            <person name="Farmer C."/>
            <person name="Delahaunty K."/>
            <person name="Markovic C."/>
            <person name="Hall O."/>
            <person name="Minx P."/>
            <person name="Tomlinson C."/>
            <person name="Mitreva M."/>
            <person name="Nelson J."/>
            <person name="Hou S."/>
            <person name="Wollam A."/>
            <person name="Pepin K.H."/>
            <person name="Johnson M."/>
            <person name="Bhonagiri V."/>
            <person name="Nash W.E."/>
            <person name="Warren W."/>
            <person name="Chinwalla A."/>
            <person name="Mardis E.R."/>
            <person name="Wilson R.K."/>
        </authorList>
    </citation>
    <scope>NUCLEOTIDE SEQUENCE [LARGE SCALE GENOMIC DNA]</scope>
    <source>
        <strain evidence="1 2">ATCC 14685</strain>
    </source>
</reference>
<dbReference type="STRING" id="546262.NEICINOT_03510"/>
<name>D0W1I7_NEICI</name>
<dbReference type="Proteomes" id="UP000003294">
    <property type="component" value="Unassembled WGS sequence"/>
</dbReference>
<comment type="caution">
    <text evidence="1">The sequence shown here is derived from an EMBL/GenBank/DDBJ whole genome shotgun (WGS) entry which is preliminary data.</text>
</comment>
<dbReference type="EMBL" id="ACDY02000003">
    <property type="protein sequence ID" value="EEZ72113.1"/>
    <property type="molecule type" value="Genomic_DNA"/>
</dbReference>
<protein>
    <submittedName>
        <fullName evidence="1">Uncharacterized protein</fullName>
    </submittedName>
</protein>
<proteinExistence type="predicted"/>
<sequence length="46" mass="5269">MSEPELFRRHKVAKRLKTVVECKADGYNPQHKFSGGRLKARFPAAL</sequence>
<dbReference type="AlphaFoldDB" id="D0W1I7"/>
<gene>
    <name evidence="1" type="ORF">NEICINOT_03510</name>
</gene>
<evidence type="ECO:0000313" key="2">
    <source>
        <dbReference type="Proteomes" id="UP000003294"/>
    </source>
</evidence>
<evidence type="ECO:0000313" key="1">
    <source>
        <dbReference type="EMBL" id="EEZ72113.1"/>
    </source>
</evidence>
<organism evidence="1 2">
    <name type="scientific">Neisseria cinerea ATCC 14685</name>
    <dbReference type="NCBI Taxonomy" id="546262"/>
    <lineage>
        <taxon>Bacteria</taxon>
        <taxon>Pseudomonadati</taxon>
        <taxon>Pseudomonadota</taxon>
        <taxon>Betaproteobacteria</taxon>
        <taxon>Neisseriales</taxon>
        <taxon>Neisseriaceae</taxon>
        <taxon>Neisseria</taxon>
    </lineage>
</organism>
<accession>D0W1I7</accession>